<protein>
    <recommendedName>
        <fullName evidence="3">Orc1-like AAA ATPase domain-containing protein</fullName>
    </recommendedName>
</protein>
<keyword evidence="2" id="KW-1185">Reference proteome</keyword>
<proteinExistence type="predicted"/>
<accession>A0ABU2VSR4</accession>
<name>A0ABU2VSR4_9ACTN</name>
<sequence length="145" mass="15787">RGNQLLDPAMRVLLPFSAVNPYVSEKRGRVAEEMFFGRLEELGSVQNPVGNQVVFGGRGLGKSALLKEAGRKFTAQAPMAHISMALSLDSTYNGTSAQSSAVWNLIGRRLLEEDALPLPKRVRADATLTYDNVLTGIRAWLKADS</sequence>
<evidence type="ECO:0000313" key="2">
    <source>
        <dbReference type="Proteomes" id="UP001183824"/>
    </source>
</evidence>
<gene>
    <name evidence="1" type="ORF">RNB18_52355</name>
</gene>
<reference evidence="2" key="1">
    <citation type="submission" date="2023-07" db="EMBL/GenBank/DDBJ databases">
        <title>30 novel species of actinomycetes from the DSMZ collection.</title>
        <authorList>
            <person name="Nouioui I."/>
        </authorList>
    </citation>
    <scope>NUCLEOTIDE SEQUENCE [LARGE SCALE GENOMIC DNA]</scope>
    <source>
        <strain evidence="2">DSM 41640</strain>
    </source>
</reference>
<evidence type="ECO:0000313" key="1">
    <source>
        <dbReference type="EMBL" id="MDT0488647.1"/>
    </source>
</evidence>
<dbReference type="RefSeq" id="WP_311721098.1">
    <property type="nucleotide sequence ID" value="NZ_JAVREZ010000371.1"/>
</dbReference>
<organism evidence="1 2">
    <name type="scientific">Streptomyces doebereineriae</name>
    <dbReference type="NCBI Taxonomy" id="3075528"/>
    <lineage>
        <taxon>Bacteria</taxon>
        <taxon>Bacillati</taxon>
        <taxon>Actinomycetota</taxon>
        <taxon>Actinomycetes</taxon>
        <taxon>Kitasatosporales</taxon>
        <taxon>Streptomycetaceae</taxon>
        <taxon>Streptomyces</taxon>
    </lineage>
</organism>
<feature type="non-terminal residue" evidence="1">
    <location>
        <position position="145"/>
    </location>
</feature>
<comment type="caution">
    <text evidence="1">The sequence shown here is derived from an EMBL/GenBank/DDBJ whole genome shotgun (WGS) entry which is preliminary data.</text>
</comment>
<dbReference type="Proteomes" id="UP001183824">
    <property type="component" value="Unassembled WGS sequence"/>
</dbReference>
<dbReference type="EMBL" id="JAVREZ010000371">
    <property type="protein sequence ID" value="MDT0488647.1"/>
    <property type="molecule type" value="Genomic_DNA"/>
</dbReference>
<feature type="non-terminal residue" evidence="1">
    <location>
        <position position="1"/>
    </location>
</feature>
<evidence type="ECO:0008006" key="3">
    <source>
        <dbReference type="Google" id="ProtNLM"/>
    </source>
</evidence>